<proteinExistence type="predicted"/>
<reference evidence="2" key="1">
    <citation type="submission" date="2014-11" db="EMBL/GenBank/DDBJ databases">
        <authorList>
            <person name="Amaro Gonzalez C."/>
        </authorList>
    </citation>
    <scope>NUCLEOTIDE SEQUENCE</scope>
</reference>
<feature type="transmembrane region" description="Helical" evidence="1">
    <location>
        <begin position="7"/>
        <end position="26"/>
    </location>
</feature>
<evidence type="ECO:0000256" key="1">
    <source>
        <dbReference type="SAM" id="Phobius"/>
    </source>
</evidence>
<sequence>MCTCVRYVCIYIFSCIYMFICIYIELHNVWDKDVFFFLHFGCVLQKF</sequence>
<dbReference type="EMBL" id="GBXM01051841">
    <property type="protein sequence ID" value="JAH56736.1"/>
    <property type="molecule type" value="Transcribed_RNA"/>
</dbReference>
<name>A0A0E9TT87_ANGAN</name>
<evidence type="ECO:0000313" key="2">
    <source>
        <dbReference type="EMBL" id="JAH56736.1"/>
    </source>
</evidence>
<organism evidence="2">
    <name type="scientific">Anguilla anguilla</name>
    <name type="common">European freshwater eel</name>
    <name type="synonym">Muraena anguilla</name>
    <dbReference type="NCBI Taxonomy" id="7936"/>
    <lineage>
        <taxon>Eukaryota</taxon>
        <taxon>Metazoa</taxon>
        <taxon>Chordata</taxon>
        <taxon>Craniata</taxon>
        <taxon>Vertebrata</taxon>
        <taxon>Euteleostomi</taxon>
        <taxon>Actinopterygii</taxon>
        <taxon>Neopterygii</taxon>
        <taxon>Teleostei</taxon>
        <taxon>Anguilliformes</taxon>
        <taxon>Anguillidae</taxon>
        <taxon>Anguilla</taxon>
    </lineage>
</organism>
<protein>
    <submittedName>
        <fullName evidence="2">Uncharacterized protein</fullName>
    </submittedName>
</protein>
<accession>A0A0E9TT87</accession>
<keyword evidence="1" id="KW-0472">Membrane</keyword>
<dbReference type="AlphaFoldDB" id="A0A0E9TT87"/>
<keyword evidence="1" id="KW-0812">Transmembrane</keyword>
<reference evidence="2" key="2">
    <citation type="journal article" date="2015" name="Fish Shellfish Immunol.">
        <title>Early steps in the European eel (Anguilla anguilla)-Vibrio vulnificus interaction in the gills: Role of the RtxA13 toxin.</title>
        <authorList>
            <person name="Callol A."/>
            <person name="Pajuelo D."/>
            <person name="Ebbesson L."/>
            <person name="Teles M."/>
            <person name="MacKenzie S."/>
            <person name="Amaro C."/>
        </authorList>
    </citation>
    <scope>NUCLEOTIDE SEQUENCE</scope>
</reference>
<keyword evidence="1" id="KW-1133">Transmembrane helix</keyword>